<comment type="caution">
    <text evidence="3">The sequence shown here is derived from an EMBL/GenBank/DDBJ whole genome shotgun (WGS) entry which is preliminary data.</text>
</comment>
<evidence type="ECO:0000313" key="2">
    <source>
        <dbReference type="EMBL" id="TMP42395.1"/>
    </source>
</evidence>
<dbReference type="Proteomes" id="UP000307706">
    <property type="component" value="Unassembled WGS sequence"/>
</dbReference>
<feature type="transmembrane region" description="Helical" evidence="1">
    <location>
        <begin position="64"/>
        <end position="84"/>
    </location>
</feature>
<dbReference type="OrthoDB" id="8912654at2"/>
<keyword evidence="1" id="KW-0472">Membrane</keyword>
<accession>A0A5S3XQT4</accession>
<dbReference type="Proteomes" id="UP000305730">
    <property type="component" value="Unassembled WGS sequence"/>
</dbReference>
<keyword evidence="1" id="KW-1133">Transmembrane helix</keyword>
<evidence type="ECO:0000313" key="5">
    <source>
        <dbReference type="Proteomes" id="UP000307706"/>
    </source>
</evidence>
<dbReference type="RefSeq" id="WP_138597170.1">
    <property type="nucleotide sequence ID" value="NZ_PNCK01000039.1"/>
</dbReference>
<reference evidence="3" key="3">
    <citation type="submission" date="2019-09" db="EMBL/GenBank/DDBJ databases">
        <title>Co-occurence of chitin degradation, pigmentation and bioactivity in marine Pseudoalteromonas.</title>
        <authorList>
            <person name="Sonnenschein E.C."/>
            <person name="Bech P.K."/>
        </authorList>
    </citation>
    <scope>NUCLEOTIDE SEQUENCE</scope>
    <source>
        <strain evidence="3">S2231</strain>
        <strain evidence="2">S2233</strain>
    </source>
</reference>
<name>A0A5S3XQT4_9GAMM</name>
<evidence type="ECO:0000313" key="4">
    <source>
        <dbReference type="Proteomes" id="UP000305730"/>
    </source>
</evidence>
<reference evidence="4 5" key="2">
    <citation type="submission" date="2019-06" db="EMBL/GenBank/DDBJ databases">
        <title>Co-occurence of chitin degradation, pigmentation and bioactivity in marine Pseudoalteromonas.</title>
        <authorList>
            <person name="Sonnenschein E.C."/>
            <person name="Bech P.K."/>
        </authorList>
    </citation>
    <scope>NUCLEOTIDE SEQUENCE [LARGE SCALE GENOMIC DNA]</scope>
    <source>
        <strain evidence="5">S2231</strain>
        <strain evidence="4">S2233</strain>
    </source>
</reference>
<proteinExistence type="predicted"/>
<protein>
    <submittedName>
        <fullName evidence="3">DUF1449 domain-containing protein</fullName>
    </submittedName>
</protein>
<sequence length="204" mass="22886">MEYLSLAFTLPTLIFSTLLCVVLLFWLITLIGFTDIDMLDGDVSLSSDDIDSDVAFTKFGFGELPVTVVISMLVMFGWLISIYLHKFFGYLLGEGVSFYFMSMVMVMVSVFGAMPLALLLAKPLQRFFDSKEAASKEDMLGLECTIATSKVSDTFGQAKIMFQGAEQLIEVRTECETPFKLGDRAVLLEHNKEQHFYTITATPW</sequence>
<dbReference type="AlphaFoldDB" id="A0A5S3XQT4"/>
<keyword evidence="4" id="KW-1185">Reference proteome</keyword>
<dbReference type="EMBL" id="PNCK01000039">
    <property type="protein sequence ID" value="TMP42395.1"/>
    <property type="molecule type" value="Genomic_DNA"/>
</dbReference>
<feature type="transmembrane region" description="Helical" evidence="1">
    <location>
        <begin position="96"/>
        <end position="121"/>
    </location>
</feature>
<evidence type="ECO:0000256" key="1">
    <source>
        <dbReference type="SAM" id="Phobius"/>
    </source>
</evidence>
<feature type="transmembrane region" description="Helical" evidence="1">
    <location>
        <begin position="6"/>
        <end position="28"/>
    </location>
</feature>
<organism evidence="3 5">
    <name type="scientific">Pseudoalteromonas citrea</name>
    <dbReference type="NCBI Taxonomy" id="43655"/>
    <lineage>
        <taxon>Bacteria</taxon>
        <taxon>Pseudomonadati</taxon>
        <taxon>Pseudomonadota</taxon>
        <taxon>Gammaproteobacteria</taxon>
        <taxon>Alteromonadales</taxon>
        <taxon>Pseudoalteromonadaceae</taxon>
        <taxon>Pseudoalteromonas</taxon>
    </lineage>
</organism>
<keyword evidence="1" id="KW-0812">Transmembrane</keyword>
<gene>
    <name evidence="3" type="ORF">CWB96_11475</name>
    <name evidence="2" type="ORF">CWB97_11765</name>
</gene>
<reference evidence="4 5" key="1">
    <citation type="submission" date="2017-12" db="EMBL/GenBank/DDBJ databases">
        <authorList>
            <person name="Paulsen S."/>
            <person name="Gram L.K."/>
        </authorList>
    </citation>
    <scope>NUCLEOTIDE SEQUENCE [LARGE SCALE GENOMIC DNA]</scope>
    <source>
        <strain evidence="3 5">S2231</strain>
        <strain evidence="2 4">S2233</strain>
    </source>
</reference>
<evidence type="ECO:0000313" key="3">
    <source>
        <dbReference type="EMBL" id="TMP58786.1"/>
    </source>
</evidence>
<dbReference type="EMBL" id="PNCL01000052">
    <property type="protein sequence ID" value="TMP58786.1"/>
    <property type="molecule type" value="Genomic_DNA"/>
</dbReference>